<organism evidence="1 2">
    <name type="scientific">Vairimorpha apis BRL 01</name>
    <dbReference type="NCBI Taxonomy" id="1037528"/>
    <lineage>
        <taxon>Eukaryota</taxon>
        <taxon>Fungi</taxon>
        <taxon>Fungi incertae sedis</taxon>
        <taxon>Microsporidia</taxon>
        <taxon>Nosematidae</taxon>
        <taxon>Vairimorpha</taxon>
    </lineage>
</organism>
<reference evidence="1 2" key="1">
    <citation type="journal article" date="2013" name="BMC Genomics">
        <title>Genome sequencing and comparative genomics of honey bee microsporidia, Nosema apis reveal novel insights into host-parasite interactions.</title>
        <authorList>
            <person name="Chen Yp."/>
            <person name="Pettis J.S."/>
            <person name="Zhao Y."/>
            <person name="Liu X."/>
            <person name="Tallon L.J."/>
            <person name="Sadzewicz L.D."/>
            <person name="Li R."/>
            <person name="Zheng H."/>
            <person name="Huang S."/>
            <person name="Zhang X."/>
            <person name="Hamilton M.C."/>
            <person name="Pernal S.F."/>
            <person name="Melathopoulos A.P."/>
            <person name="Yan X."/>
            <person name="Evans J.D."/>
        </authorList>
    </citation>
    <scope>NUCLEOTIDE SEQUENCE [LARGE SCALE GENOMIC DNA]</scope>
    <source>
        <strain evidence="1 2">BRL 01</strain>
    </source>
</reference>
<evidence type="ECO:0000313" key="2">
    <source>
        <dbReference type="Proteomes" id="UP000053780"/>
    </source>
</evidence>
<sequence length="194" mass="23137">MMLISAYPFQNFLIEIDQIERFPILHNMKSIYNKILTKQSVDIEKFINFEECYDLKEGYSLILKNIHQELWKALKYIFNEYSPIVEIFHGKILENFAGLNLGFFDFINIENNPKVILSNKKGTKLPYVILVKISEFLLIENYIASSIIVEEDNVFNIIINSNNTWYKYHIDRFEIVQDVENMKNIRYIIFSKEN</sequence>
<dbReference type="AlphaFoldDB" id="T0MJV3"/>
<name>T0MJV3_9MICR</name>
<dbReference type="Proteomes" id="UP000053780">
    <property type="component" value="Unassembled WGS sequence"/>
</dbReference>
<protein>
    <submittedName>
        <fullName evidence="1">Uncharacterized protein</fullName>
    </submittedName>
</protein>
<dbReference type="EMBL" id="KE647160">
    <property type="protein sequence ID" value="EQB61260.1"/>
    <property type="molecule type" value="Genomic_DNA"/>
</dbReference>
<accession>T0MJV3</accession>
<dbReference type="OrthoDB" id="2191051at2759"/>
<dbReference type="VEuPathDB" id="MicrosporidiaDB:NAPIS_ORF01163"/>
<proteinExistence type="predicted"/>
<keyword evidence="2" id="KW-1185">Reference proteome</keyword>
<dbReference type="HOGENOM" id="CLU_1402828_0_0_1"/>
<gene>
    <name evidence="1" type="ORF">NAPIS_ORF01163</name>
</gene>
<evidence type="ECO:0000313" key="1">
    <source>
        <dbReference type="EMBL" id="EQB61260.1"/>
    </source>
</evidence>